<dbReference type="PANTHER" id="PTHR30204">
    <property type="entry name" value="REDOX-CYCLING DRUG-SENSING TRANSCRIPTIONAL ACTIVATOR SOXR"/>
    <property type="match status" value="1"/>
</dbReference>
<evidence type="ECO:0000313" key="3">
    <source>
        <dbReference type="EMBL" id="MVQ49689.1"/>
    </source>
</evidence>
<evidence type="ECO:0000259" key="2">
    <source>
        <dbReference type="PROSITE" id="PS50937"/>
    </source>
</evidence>
<organism evidence="3 4">
    <name type="scientific">Nocardioides agri</name>
    <dbReference type="NCBI Taxonomy" id="2682843"/>
    <lineage>
        <taxon>Bacteria</taxon>
        <taxon>Bacillati</taxon>
        <taxon>Actinomycetota</taxon>
        <taxon>Actinomycetes</taxon>
        <taxon>Propionibacteriales</taxon>
        <taxon>Nocardioidaceae</taxon>
        <taxon>Nocardioides</taxon>
    </lineage>
</organism>
<sequence>MWMSELSERSGVPVPTVKYYLREGLLHAGEAVGATRAVYDESHVRRLRLIRALVDIAGLGLDRVREVLAAVDDESGDLMAAIGAAHMQLSSPPATEPSAASRERVAALVRRKRWHTDPDASHAIALAAALDTAALADQPMSDATLEIYATAAADVARRDLATTPRRDAQDATAYAVIGTLVNEPILVALRRMAHEHLARRRLARNG</sequence>
<dbReference type="PANTHER" id="PTHR30204:SF98">
    <property type="entry name" value="HTH-TYPE TRANSCRIPTIONAL REGULATOR ADHR"/>
    <property type="match status" value="1"/>
</dbReference>
<dbReference type="InterPro" id="IPR009061">
    <property type="entry name" value="DNA-bd_dom_put_sf"/>
</dbReference>
<keyword evidence="1" id="KW-0238">DNA-binding</keyword>
<evidence type="ECO:0000313" key="4">
    <source>
        <dbReference type="Proteomes" id="UP000473525"/>
    </source>
</evidence>
<dbReference type="PROSITE" id="PS50937">
    <property type="entry name" value="HTH_MERR_2"/>
    <property type="match status" value="1"/>
</dbReference>
<protein>
    <submittedName>
        <fullName evidence="3">MerR family transcriptional regulator</fullName>
    </submittedName>
</protein>
<feature type="domain" description="HTH merR-type" evidence="2">
    <location>
        <begin position="1"/>
        <end position="70"/>
    </location>
</feature>
<dbReference type="PRINTS" id="PR00040">
    <property type="entry name" value="HTHMERR"/>
</dbReference>
<keyword evidence="4" id="KW-1185">Reference proteome</keyword>
<dbReference type="InterPro" id="IPR047057">
    <property type="entry name" value="MerR_fam"/>
</dbReference>
<dbReference type="SMART" id="SM00422">
    <property type="entry name" value="HTH_MERR"/>
    <property type="match status" value="1"/>
</dbReference>
<name>A0A6L6XQV2_9ACTN</name>
<reference evidence="3 4" key="1">
    <citation type="submission" date="2019-12" db="EMBL/GenBank/DDBJ databases">
        <authorList>
            <person name="Huq M.A."/>
        </authorList>
    </citation>
    <scope>NUCLEOTIDE SEQUENCE [LARGE SCALE GENOMIC DNA]</scope>
    <source>
        <strain evidence="3 4">MAH-18</strain>
    </source>
</reference>
<dbReference type="EMBL" id="WSEK01000004">
    <property type="protein sequence ID" value="MVQ49689.1"/>
    <property type="molecule type" value="Genomic_DNA"/>
</dbReference>
<dbReference type="Pfam" id="PF13411">
    <property type="entry name" value="MerR_1"/>
    <property type="match status" value="1"/>
</dbReference>
<proteinExistence type="predicted"/>
<dbReference type="SUPFAM" id="SSF46955">
    <property type="entry name" value="Putative DNA-binding domain"/>
    <property type="match status" value="1"/>
</dbReference>
<dbReference type="Gene3D" id="1.10.1660.10">
    <property type="match status" value="1"/>
</dbReference>
<dbReference type="CDD" id="cd04780">
    <property type="entry name" value="HTH_MerR-like_sg5"/>
    <property type="match status" value="1"/>
</dbReference>
<evidence type="ECO:0000256" key="1">
    <source>
        <dbReference type="ARBA" id="ARBA00023125"/>
    </source>
</evidence>
<dbReference type="Proteomes" id="UP000473525">
    <property type="component" value="Unassembled WGS sequence"/>
</dbReference>
<dbReference type="InterPro" id="IPR000551">
    <property type="entry name" value="MerR-type_HTH_dom"/>
</dbReference>
<dbReference type="AlphaFoldDB" id="A0A6L6XQV2"/>
<accession>A0A6L6XQV2</accession>
<comment type="caution">
    <text evidence="3">The sequence shown here is derived from an EMBL/GenBank/DDBJ whole genome shotgun (WGS) entry which is preliminary data.</text>
</comment>
<gene>
    <name evidence="3" type="ORF">GON03_10900</name>
</gene>
<dbReference type="GO" id="GO:0003700">
    <property type="term" value="F:DNA-binding transcription factor activity"/>
    <property type="evidence" value="ECO:0007669"/>
    <property type="project" value="InterPro"/>
</dbReference>
<dbReference type="GO" id="GO:0003677">
    <property type="term" value="F:DNA binding"/>
    <property type="evidence" value="ECO:0007669"/>
    <property type="project" value="UniProtKB-KW"/>
</dbReference>